<dbReference type="InterPro" id="IPR026895">
    <property type="entry name" value="EMC1"/>
</dbReference>
<evidence type="ECO:0000256" key="5">
    <source>
        <dbReference type="ARBA" id="ARBA00022729"/>
    </source>
</evidence>
<evidence type="ECO:0000256" key="4">
    <source>
        <dbReference type="ARBA" id="ARBA00022692"/>
    </source>
</evidence>
<protein>
    <recommendedName>
        <fullName evidence="3">ER membrane protein complex subunit 1</fullName>
    </recommendedName>
</protein>
<keyword evidence="5" id="KW-0732">Signal</keyword>
<evidence type="ECO:0000313" key="13">
    <source>
        <dbReference type="Proteomes" id="UP001530377"/>
    </source>
</evidence>
<keyword evidence="13" id="KW-1185">Reference proteome</keyword>
<evidence type="ECO:0000259" key="11">
    <source>
        <dbReference type="Pfam" id="PF07774"/>
    </source>
</evidence>
<evidence type="ECO:0000313" key="12">
    <source>
        <dbReference type="EMBL" id="KAL3808115.1"/>
    </source>
</evidence>
<dbReference type="InterPro" id="IPR011678">
    <property type="entry name" value="EMC1_C"/>
</dbReference>
<reference evidence="12 13" key="1">
    <citation type="submission" date="2024-10" db="EMBL/GenBank/DDBJ databases">
        <title>Updated reference genomes for cyclostephanoid diatoms.</title>
        <authorList>
            <person name="Roberts W.R."/>
            <person name="Alverson A.J."/>
        </authorList>
    </citation>
    <scope>NUCLEOTIDE SEQUENCE [LARGE SCALE GENOMIC DNA]</scope>
    <source>
        <strain evidence="12 13">AJA228-03</strain>
    </source>
</reference>
<evidence type="ECO:0000256" key="2">
    <source>
        <dbReference type="ARBA" id="ARBA00007904"/>
    </source>
</evidence>
<evidence type="ECO:0000256" key="7">
    <source>
        <dbReference type="ARBA" id="ARBA00022989"/>
    </source>
</evidence>
<keyword evidence="8" id="KW-0472">Membrane</keyword>
<dbReference type="PANTHER" id="PTHR21573:SF0">
    <property type="entry name" value="ER MEMBRANE PROTEIN COMPLEX SUBUNIT 1"/>
    <property type="match status" value="1"/>
</dbReference>
<dbReference type="GO" id="GO:0005789">
    <property type="term" value="C:endoplasmic reticulum membrane"/>
    <property type="evidence" value="ECO:0007669"/>
    <property type="project" value="UniProtKB-SubCell"/>
</dbReference>
<organism evidence="12 13">
    <name type="scientific">Cyclostephanos tholiformis</name>
    <dbReference type="NCBI Taxonomy" id="382380"/>
    <lineage>
        <taxon>Eukaryota</taxon>
        <taxon>Sar</taxon>
        <taxon>Stramenopiles</taxon>
        <taxon>Ochrophyta</taxon>
        <taxon>Bacillariophyta</taxon>
        <taxon>Coscinodiscophyceae</taxon>
        <taxon>Thalassiosirophycidae</taxon>
        <taxon>Stephanodiscales</taxon>
        <taxon>Stephanodiscaceae</taxon>
        <taxon>Cyclostephanos</taxon>
    </lineage>
</organism>
<dbReference type="Proteomes" id="UP001530377">
    <property type="component" value="Unassembled WGS sequence"/>
</dbReference>
<dbReference type="PANTHER" id="PTHR21573">
    <property type="entry name" value="ER MEMBRANE PROTEIN COMPLEX SUBUNIT 1"/>
    <property type="match status" value="1"/>
</dbReference>
<keyword evidence="4" id="KW-0812">Transmembrane</keyword>
<sequence>MTPSPPSSFTSRGSTTIPSILLLPLLLYLLSSSFPSDKPFASLLAYALHADEAGINDYVLRTAGHGDVGVRYARRLPPPPPPPSSSSSSGEGGGVVEVSSHSSILWITSQSESHPSSFVDRATTNENEEEGERRMMMGGAISTSYAASDGGGGGGGSCFISGRNVTTGNVVWRVNACVSSSSSSSSPSSTYASRHATIVTSNMGIYSLDDMVTLRRWDGTNGALLFDVDVISEVNDMAGGGEEYAPSSSSSPRLVDLSPLAVGTVLKSINDMDDEFLVLLDPISGSPHGNVKGVVGGGGVASSSTSIPLSAKVLLDAANVRRPRGKETTTSRLIDAVALDGDRIGVWVGWSMISSEDVLPTTVTALSYMAYVELAIESSSSSSSIGTYRIVRASPLSIGQSTSSSSHRHHTDIGIEAFVLSSTRIVVRRPQGGGGGGSVGGREGVGEGRAGLLVTIIAISANRRRLILASMEVESTTSTSSSSSCVVKRGRAIEIDALHPYYRRISSINVDEEGVDGMSGGMDGMYHVVRVSGIDDRMETMFLLGGVDNDAEDAFQRVYGPSRGGDEEVHHDALVHCPAMDLVIASSRDDSGLTIASALRIDGLERWIATPSSSTRHRGHRATWSSRTTIPTAGGETVIIAPLPDDPSPSSAAVGLVRRAHLVDCSAHGMTVAFTAIGGTTSAFRFEPSLTGDVDDDDDSVAYRATHLWSSEEALASVSSVVFLDETHALAPPSNDVVVPSTTATEDADDEEEKLLRNLLFVNRIRSQLSSLENLVVRGGALSSLASLALPSDDWKAARDAAFGFAKVAVALSERLHRVVALDTARGGQTVWSMNLHPRATWHKLVHGGQFVSLNDPHGNGGVHDHEMLALSHVASIDQSPSFVEWKCLDGIGGRVLSDGTVRVSSSVAQVVPLRALTHHPHEARGCRQVALLVHSDNTVTVIPDSARAYGVVDEAISTAAEQNGLFVHTLDKKSGEFHAFRVSRKACSELLPGSDSLELVTIGSVIFDPAQERIVNVAYPLRGEVIQSPSIVMGDDALLLKYLNPHIIVIVTEATKAFLSIAASESDGNDETGNGIYKALAGGQYSSTSTGQKRKPLGANKPGVDMPSSPNVALAIPSLFVTLVDSVSGQILHRVSHAHALASDVPEGPSATRVPVVISENWIVYSFFNLRTRRTDIGVLTLHEGMIDKNGITAFSSPEQELSFSSLESAKPIVLSKTFGLAKAVTALGVTTTRAGISSKQYLFATASDQVVSIDKRMLDPRRPNGELKESEKMEGLMKYEPLLPIMPMRTPSHVYEVSAVASILSASANVESQSLIIAYGGPDIFFTRLSPSKGFDLLPDDFNRGLLTAVLVGLIVLLNYHPIAELSNIIDRLLLSYCL</sequence>
<keyword evidence="7" id="KW-1133">Transmembrane helix</keyword>
<accession>A0ABD3R5D1</accession>
<feature type="domain" description="ER membrane protein complex subunit 1 C-terminal" evidence="11">
    <location>
        <begin position="1160"/>
        <end position="1360"/>
    </location>
</feature>
<comment type="similarity">
    <text evidence="2">Belongs to the EMC1 family.</text>
</comment>
<comment type="caution">
    <text evidence="12">The sequence shown here is derived from an EMBL/GenBank/DDBJ whole genome shotgun (WGS) entry which is preliminary data.</text>
</comment>
<proteinExistence type="inferred from homology"/>
<comment type="subcellular location">
    <subcellularLocation>
        <location evidence="1">Endoplasmic reticulum membrane</location>
        <topology evidence="1">Single-pass type I membrane protein</topology>
    </subcellularLocation>
</comment>
<evidence type="ECO:0000256" key="3">
    <source>
        <dbReference type="ARBA" id="ARBA00020824"/>
    </source>
</evidence>
<evidence type="ECO:0000256" key="1">
    <source>
        <dbReference type="ARBA" id="ARBA00004115"/>
    </source>
</evidence>
<evidence type="ECO:0000256" key="10">
    <source>
        <dbReference type="SAM" id="MobiDB-lite"/>
    </source>
</evidence>
<gene>
    <name evidence="12" type="ORF">ACHAXA_001021</name>
</gene>
<evidence type="ECO:0000256" key="9">
    <source>
        <dbReference type="ARBA" id="ARBA00023180"/>
    </source>
</evidence>
<evidence type="ECO:0000256" key="6">
    <source>
        <dbReference type="ARBA" id="ARBA00022824"/>
    </source>
</evidence>
<keyword evidence="6" id="KW-0256">Endoplasmic reticulum</keyword>
<keyword evidence="9" id="KW-0325">Glycoprotein</keyword>
<name>A0ABD3R5D1_9STRA</name>
<dbReference type="EMBL" id="JALLPB020000546">
    <property type="protein sequence ID" value="KAL3808115.1"/>
    <property type="molecule type" value="Genomic_DNA"/>
</dbReference>
<feature type="region of interest" description="Disordered" evidence="10">
    <location>
        <begin position="71"/>
        <end position="96"/>
    </location>
</feature>
<evidence type="ECO:0000256" key="8">
    <source>
        <dbReference type="ARBA" id="ARBA00023136"/>
    </source>
</evidence>
<dbReference type="Pfam" id="PF07774">
    <property type="entry name" value="EMC1_C"/>
    <property type="match status" value="1"/>
</dbReference>